<keyword evidence="4" id="KW-1185">Reference proteome</keyword>
<evidence type="ECO:0000256" key="1">
    <source>
        <dbReference type="SAM" id="MobiDB-lite"/>
    </source>
</evidence>
<dbReference type="STRING" id="1220583.GOACH_05_00050"/>
<name>L7KJK3_9ACTN</name>
<keyword evidence="2" id="KW-0472">Membrane</keyword>
<feature type="transmembrane region" description="Helical" evidence="2">
    <location>
        <begin position="30"/>
        <end position="51"/>
    </location>
</feature>
<reference evidence="3 4" key="1">
    <citation type="submission" date="2012-12" db="EMBL/GenBank/DDBJ databases">
        <title>Whole genome shotgun sequence of Gordonia aichiensis NBRC 108223.</title>
        <authorList>
            <person name="Isaki-Nakamura S."/>
            <person name="Hosoyama A."/>
            <person name="Tsuchikane K."/>
            <person name="Ando Y."/>
            <person name="Baba S."/>
            <person name="Ohji S."/>
            <person name="Hamada M."/>
            <person name="Tamura T."/>
            <person name="Yamazoe A."/>
            <person name="Yamazaki S."/>
            <person name="Fujita N."/>
        </authorList>
    </citation>
    <scope>NUCLEOTIDE SEQUENCE [LARGE SCALE GENOMIC DNA]</scope>
    <source>
        <strain evidence="3 4">NBRC 108223</strain>
    </source>
</reference>
<feature type="transmembrane region" description="Helical" evidence="2">
    <location>
        <begin position="63"/>
        <end position="83"/>
    </location>
</feature>
<feature type="transmembrane region" description="Helical" evidence="2">
    <location>
        <begin position="153"/>
        <end position="173"/>
    </location>
</feature>
<feature type="transmembrane region" description="Helical" evidence="2">
    <location>
        <begin position="127"/>
        <end position="146"/>
    </location>
</feature>
<feature type="region of interest" description="Disordered" evidence="1">
    <location>
        <begin position="225"/>
        <end position="249"/>
    </location>
</feature>
<proteinExistence type="predicted"/>
<organism evidence="3 4">
    <name type="scientific">Gordonia aichiensis NBRC 108223</name>
    <dbReference type="NCBI Taxonomy" id="1220583"/>
    <lineage>
        <taxon>Bacteria</taxon>
        <taxon>Bacillati</taxon>
        <taxon>Actinomycetota</taxon>
        <taxon>Actinomycetes</taxon>
        <taxon>Mycobacteriales</taxon>
        <taxon>Gordoniaceae</taxon>
        <taxon>Gordonia</taxon>
    </lineage>
</organism>
<gene>
    <name evidence="3" type="ORF">GOACH_05_00050</name>
</gene>
<evidence type="ECO:0000313" key="3">
    <source>
        <dbReference type="EMBL" id="GAC48137.1"/>
    </source>
</evidence>
<accession>L7KJK3</accession>
<comment type="caution">
    <text evidence="3">The sequence shown here is derived from an EMBL/GenBank/DDBJ whole genome shotgun (WGS) entry which is preliminary data.</text>
</comment>
<dbReference type="AlphaFoldDB" id="L7KJK3"/>
<dbReference type="eggNOG" id="ENOG5031W0C">
    <property type="taxonomic scope" value="Bacteria"/>
</dbReference>
<feature type="compositionally biased region" description="Pro residues" evidence="1">
    <location>
        <begin position="232"/>
        <end position="249"/>
    </location>
</feature>
<feature type="transmembrane region" description="Helical" evidence="2">
    <location>
        <begin position="193"/>
        <end position="215"/>
    </location>
</feature>
<evidence type="ECO:0000256" key="2">
    <source>
        <dbReference type="SAM" id="Phobius"/>
    </source>
</evidence>
<keyword evidence="2" id="KW-1133">Transmembrane helix</keyword>
<keyword evidence="2" id="KW-0812">Transmembrane</keyword>
<sequence>MYPNPSQPVAYPPYPGRPISRRPLGDRGPWWAQTLVSAGIALVFAVLYFAVEFAIYRFKLFDWWSFSGLSVLILLYVCVLGIWGRSTPQRILGPLVALGFLGLQRGLDGLFLVIGPDLYSGWTDAEFTTWFTVGNGLCLFGVAAGWSLARRRTFIAFLGIIPMVAVSGLGGWAEQSIRYPHSFLWASLLDTLVFFGLAVLAILCVWACDGLGLAIRGGRTRRQPGANAVGPYPQPTAPPPNQLGGWPPN</sequence>
<dbReference type="EMBL" id="BANR01000005">
    <property type="protein sequence ID" value="GAC48137.1"/>
    <property type="molecule type" value="Genomic_DNA"/>
</dbReference>
<protein>
    <submittedName>
        <fullName evidence="3">Uncharacterized protein</fullName>
    </submittedName>
</protein>
<dbReference type="Proteomes" id="UP000010988">
    <property type="component" value="Unassembled WGS sequence"/>
</dbReference>
<evidence type="ECO:0000313" key="4">
    <source>
        <dbReference type="Proteomes" id="UP000010988"/>
    </source>
</evidence>